<feature type="chain" id="PRO_5002912405" description="Outer membrane protein beta-barrel domain-containing protein" evidence="1">
    <location>
        <begin position="24"/>
        <end position="154"/>
    </location>
</feature>
<feature type="signal peptide" evidence="1">
    <location>
        <begin position="1"/>
        <end position="23"/>
    </location>
</feature>
<protein>
    <recommendedName>
        <fullName evidence="4">Outer membrane protein beta-barrel domain-containing protein</fullName>
    </recommendedName>
</protein>
<gene>
    <name evidence="2" type="ORF">HMPREF0765_3544</name>
</gene>
<comment type="caution">
    <text evidence="2">The sequence shown here is derived from an EMBL/GenBank/DDBJ whole genome shotgun (WGS) entry which is preliminary data.</text>
</comment>
<dbReference type="Proteomes" id="UP000006241">
    <property type="component" value="Unassembled WGS sequence"/>
</dbReference>
<dbReference type="HOGENOM" id="CLU_141053_0_0_10"/>
<organism evidence="2 3">
    <name type="scientific">Sphingobacterium spiritivorum ATCC 33300</name>
    <dbReference type="NCBI Taxonomy" id="525372"/>
    <lineage>
        <taxon>Bacteria</taxon>
        <taxon>Pseudomonadati</taxon>
        <taxon>Bacteroidota</taxon>
        <taxon>Sphingobacteriia</taxon>
        <taxon>Sphingobacteriales</taxon>
        <taxon>Sphingobacteriaceae</taxon>
        <taxon>Sphingobacterium</taxon>
    </lineage>
</organism>
<name>C2G1T8_SPHSI</name>
<dbReference type="EMBL" id="ACHB01000079">
    <property type="protein sequence ID" value="EEI90997.1"/>
    <property type="molecule type" value="Genomic_DNA"/>
</dbReference>
<proteinExistence type="predicted"/>
<sequence length="154" mass="17635">MRNTCPFFFLFILLLLTPETLQAQKNKWIWGPSVGYQYQSGNFLKVSGWNLFALNSKEYIKVDGVANFTWMMNKTTVIPELGFTYYRGEDVFWPALKAEVTPYTFTPKIGIGLICLVDIAVGYGFDLRTKSQFKPVRGFTTSVNFNIPFNLTVL</sequence>
<accession>C2G1T8</accession>
<reference evidence="2 3" key="1">
    <citation type="submission" date="2009-01" db="EMBL/GenBank/DDBJ databases">
        <authorList>
            <person name="Qin X."/>
            <person name="Bachman B."/>
            <person name="Battles P."/>
            <person name="Bell A."/>
            <person name="Bess C."/>
            <person name="Bickham C."/>
            <person name="Chaboub L."/>
            <person name="Chen D."/>
            <person name="Coyle M."/>
            <person name="Deiros D.R."/>
            <person name="Dinh H."/>
            <person name="Forbes L."/>
            <person name="Fowler G."/>
            <person name="Francisco L."/>
            <person name="Fu Q."/>
            <person name="Gubbala S."/>
            <person name="Hale W."/>
            <person name="Han Y."/>
            <person name="Hemphill L."/>
            <person name="Highlander S.K."/>
            <person name="Hirani K."/>
            <person name="Hogues M."/>
            <person name="Jackson L."/>
            <person name="Jakkamsetti A."/>
            <person name="Javaid M."/>
            <person name="Jiang H."/>
            <person name="Korchina V."/>
            <person name="Kovar C."/>
            <person name="Lara F."/>
            <person name="Lee S."/>
            <person name="Mata R."/>
            <person name="Mathew T."/>
            <person name="Moen C."/>
            <person name="Morales K."/>
            <person name="Munidasa M."/>
            <person name="Nazareth L."/>
            <person name="Ngo R."/>
            <person name="Nguyen L."/>
            <person name="Okwuonu G."/>
            <person name="Ongeri F."/>
            <person name="Patil S."/>
            <person name="Petrosino J."/>
            <person name="Pham C."/>
            <person name="Pham P."/>
            <person name="Pu L.-L."/>
            <person name="Puazo M."/>
            <person name="Raj R."/>
            <person name="Reid J."/>
            <person name="Rouhana J."/>
            <person name="Saada N."/>
            <person name="Shang Y."/>
            <person name="Simmons D."/>
            <person name="Thornton R."/>
            <person name="Warren J."/>
            <person name="Weissenberger G."/>
            <person name="Zhang J."/>
            <person name="Zhang L."/>
            <person name="Zhou C."/>
            <person name="Zhu D."/>
            <person name="Muzny D."/>
            <person name="Worley K."/>
            <person name="Gibbs R."/>
        </authorList>
    </citation>
    <scope>NUCLEOTIDE SEQUENCE [LARGE SCALE GENOMIC DNA]</scope>
    <source>
        <strain evidence="2 3">ATCC 33300</strain>
    </source>
</reference>
<evidence type="ECO:0000313" key="2">
    <source>
        <dbReference type="EMBL" id="EEI90997.1"/>
    </source>
</evidence>
<dbReference type="RefSeq" id="WP_003009801.1">
    <property type="nucleotide sequence ID" value="NZ_GG668632.1"/>
</dbReference>
<evidence type="ECO:0000313" key="3">
    <source>
        <dbReference type="Proteomes" id="UP000006241"/>
    </source>
</evidence>
<keyword evidence="1" id="KW-0732">Signal</keyword>
<dbReference type="AlphaFoldDB" id="C2G1T8"/>
<evidence type="ECO:0008006" key="4">
    <source>
        <dbReference type="Google" id="ProtNLM"/>
    </source>
</evidence>
<evidence type="ECO:0000256" key="1">
    <source>
        <dbReference type="SAM" id="SignalP"/>
    </source>
</evidence>